<evidence type="ECO:0000313" key="10">
    <source>
        <dbReference type="EMBL" id="EKU27371.1"/>
    </source>
</evidence>
<dbReference type="Gene3D" id="3.30.1360.40">
    <property type="match status" value="1"/>
</dbReference>
<dbReference type="InterPro" id="IPR036390">
    <property type="entry name" value="WH_DNA-bd_sf"/>
</dbReference>
<gene>
    <name evidence="7" type="primary">argR</name>
    <name evidence="10" type="ORF">C683_0702</name>
</gene>
<dbReference type="PRINTS" id="PR01467">
    <property type="entry name" value="ARGREPRESSOR"/>
</dbReference>
<dbReference type="InterPro" id="IPR036388">
    <property type="entry name" value="WH-like_DNA-bd_sf"/>
</dbReference>
<dbReference type="eggNOG" id="COG1438">
    <property type="taxonomic scope" value="Bacteria"/>
</dbReference>
<evidence type="ECO:0000256" key="3">
    <source>
        <dbReference type="ARBA" id="ARBA00022490"/>
    </source>
</evidence>
<feature type="domain" description="Arginine repressor DNA-binding" evidence="8">
    <location>
        <begin position="2"/>
        <end position="60"/>
    </location>
</feature>
<keyword evidence="3 7" id="KW-0963">Cytoplasm</keyword>
<dbReference type="UniPathway" id="UPA00068"/>
<dbReference type="GO" id="GO:1900079">
    <property type="term" value="P:regulation of arginine biosynthetic process"/>
    <property type="evidence" value="ECO:0007669"/>
    <property type="project" value="UniProtKB-UniRule"/>
</dbReference>
<reference evidence="10 11" key="1">
    <citation type="journal article" date="2013" name="Genome Announc.">
        <title>Draft Genome Sequence of Catellicoccus marimammalium, a Novel Species Commonly Found in Gull Feces.</title>
        <authorList>
            <person name="Weigand M.R."/>
            <person name="Ryu H."/>
            <person name="Bozcek L."/>
            <person name="Konstantinidis K.T."/>
            <person name="Santo Domingo J.W."/>
        </authorList>
    </citation>
    <scope>NUCLEOTIDE SEQUENCE [LARGE SCALE GENOMIC DNA]</scope>
    <source>
        <strain evidence="10 11">M35/04/3</strain>
    </source>
</reference>
<evidence type="ECO:0000256" key="6">
    <source>
        <dbReference type="ARBA" id="ARBA00023163"/>
    </source>
</evidence>
<dbReference type="PATRIC" id="fig|1234409.3.peg.653"/>
<comment type="subcellular location">
    <subcellularLocation>
        <location evidence="1 7">Cytoplasm</location>
    </subcellularLocation>
</comment>
<evidence type="ECO:0000256" key="1">
    <source>
        <dbReference type="ARBA" id="ARBA00004496"/>
    </source>
</evidence>
<evidence type="ECO:0000256" key="7">
    <source>
        <dbReference type="HAMAP-Rule" id="MF_00173"/>
    </source>
</evidence>
<dbReference type="Proteomes" id="UP000016057">
    <property type="component" value="Unassembled WGS sequence"/>
</dbReference>
<evidence type="ECO:0000256" key="5">
    <source>
        <dbReference type="ARBA" id="ARBA00023125"/>
    </source>
</evidence>
<dbReference type="STRING" id="1234409.C683_0702"/>
<organism evidence="10 11">
    <name type="scientific">Catellicoccus marimammalium M35/04/3</name>
    <dbReference type="NCBI Taxonomy" id="1234409"/>
    <lineage>
        <taxon>Bacteria</taxon>
        <taxon>Bacillati</taxon>
        <taxon>Bacillota</taxon>
        <taxon>Bacilli</taxon>
        <taxon>Lactobacillales</taxon>
        <taxon>Enterococcaceae</taxon>
        <taxon>Catellicoccus</taxon>
    </lineage>
</organism>
<evidence type="ECO:0000313" key="11">
    <source>
        <dbReference type="Proteomes" id="UP000016057"/>
    </source>
</evidence>
<proteinExistence type="inferred from homology"/>
<sequence>MIQEIVQTGKIRTQQDLLDELTKREYRFTQATISRDMRELGLIKKVNAEGCWVYHLPPKKPDAGKMRLVHLLNQCFRSYRRQKEMVVIYTLPGSSPALGNLILEVYQEELFTVMTNDDHLLIIAKDEEKAIYIIEELISFQEKREEGGYYVAGIKHS</sequence>
<name>K8ZP60_9ENTE</name>
<keyword evidence="7" id="KW-0028">Amino-acid biosynthesis</keyword>
<dbReference type="AlphaFoldDB" id="K8ZP60"/>
<dbReference type="Pfam" id="PF01316">
    <property type="entry name" value="Arg_repressor"/>
    <property type="match status" value="1"/>
</dbReference>
<evidence type="ECO:0000259" key="9">
    <source>
        <dbReference type="Pfam" id="PF02863"/>
    </source>
</evidence>
<dbReference type="SUPFAM" id="SSF55252">
    <property type="entry name" value="C-terminal domain of arginine repressor"/>
    <property type="match status" value="1"/>
</dbReference>
<keyword evidence="11" id="KW-1185">Reference proteome</keyword>
<dbReference type="GO" id="GO:0034618">
    <property type="term" value="F:arginine binding"/>
    <property type="evidence" value="ECO:0007669"/>
    <property type="project" value="InterPro"/>
</dbReference>
<accession>K8ZP60</accession>
<keyword evidence="7" id="KW-0055">Arginine biosynthesis</keyword>
<dbReference type="GO" id="GO:0005737">
    <property type="term" value="C:cytoplasm"/>
    <property type="evidence" value="ECO:0007669"/>
    <property type="project" value="UniProtKB-SubCell"/>
</dbReference>
<evidence type="ECO:0000256" key="2">
    <source>
        <dbReference type="ARBA" id="ARBA00008316"/>
    </source>
</evidence>
<evidence type="ECO:0000256" key="4">
    <source>
        <dbReference type="ARBA" id="ARBA00023015"/>
    </source>
</evidence>
<comment type="similarity">
    <text evidence="2 7">Belongs to the ArgR family.</text>
</comment>
<dbReference type="EMBL" id="AMYT01000017">
    <property type="protein sequence ID" value="EKU27371.1"/>
    <property type="molecule type" value="Genomic_DNA"/>
</dbReference>
<dbReference type="InterPro" id="IPR020899">
    <property type="entry name" value="Arg_repress_C"/>
</dbReference>
<dbReference type="OrthoDB" id="9807089at2"/>
<keyword evidence="7" id="KW-0678">Repressor</keyword>
<dbReference type="InterPro" id="IPR001669">
    <property type="entry name" value="Arg_repress"/>
</dbReference>
<keyword evidence="6 7" id="KW-0804">Transcription</keyword>
<dbReference type="PANTHER" id="PTHR34471">
    <property type="entry name" value="ARGININE REPRESSOR"/>
    <property type="match status" value="1"/>
</dbReference>
<keyword evidence="5 7" id="KW-0238">DNA-binding</keyword>
<comment type="pathway">
    <text evidence="7">Amino-acid biosynthesis; L-arginine biosynthesis [regulation].</text>
</comment>
<dbReference type="Gene3D" id="1.10.10.10">
    <property type="entry name" value="Winged helix-like DNA-binding domain superfamily/Winged helix DNA-binding domain"/>
    <property type="match status" value="1"/>
</dbReference>
<feature type="domain" description="Arginine repressor C-terminal" evidence="9">
    <location>
        <begin position="73"/>
        <end position="137"/>
    </location>
</feature>
<dbReference type="GO" id="GO:0006526">
    <property type="term" value="P:L-arginine biosynthetic process"/>
    <property type="evidence" value="ECO:0007669"/>
    <property type="project" value="UniProtKB-UniPathway"/>
</dbReference>
<dbReference type="GO" id="GO:0003700">
    <property type="term" value="F:DNA-binding transcription factor activity"/>
    <property type="evidence" value="ECO:0007669"/>
    <property type="project" value="UniProtKB-UniRule"/>
</dbReference>
<dbReference type="SUPFAM" id="SSF46785">
    <property type="entry name" value="Winged helix' DNA-binding domain"/>
    <property type="match status" value="1"/>
</dbReference>
<keyword evidence="4 7" id="KW-0805">Transcription regulation</keyword>
<dbReference type="InterPro" id="IPR020900">
    <property type="entry name" value="Arg_repress_DNA-bd"/>
</dbReference>
<dbReference type="GO" id="GO:0051259">
    <property type="term" value="P:protein complex oligomerization"/>
    <property type="evidence" value="ECO:0007669"/>
    <property type="project" value="InterPro"/>
</dbReference>
<dbReference type="PANTHER" id="PTHR34471:SF1">
    <property type="entry name" value="ARGININE REPRESSOR"/>
    <property type="match status" value="1"/>
</dbReference>
<dbReference type="GO" id="GO:0003677">
    <property type="term" value="F:DNA binding"/>
    <property type="evidence" value="ECO:0007669"/>
    <property type="project" value="UniProtKB-KW"/>
</dbReference>
<dbReference type="Pfam" id="PF02863">
    <property type="entry name" value="Arg_repressor_C"/>
    <property type="match status" value="1"/>
</dbReference>
<comment type="function">
    <text evidence="7">Regulates arginine biosynthesis genes.</text>
</comment>
<protein>
    <recommendedName>
        <fullName evidence="7">Arginine repressor</fullName>
    </recommendedName>
</protein>
<comment type="caution">
    <text evidence="10">The sequence shown here is derived from an EMBL/GenBank/DDBJ whole genome shotgun (WGS) entry which is preliminary data.</text>
</comment>
<dbReference type="InterPro" id="IPR036251">
    <property type="entry name" value="Arg_repress_C_sf"/>
</dbReference>
<evidence type="ECO:0000259" key="8">
    <source>
        <dbReference type="Pfam" id="PF01316"/>
    </source>
</evidence>
<dbReference type="HAMAP" id="MF_00173">
    <property type="entry name" value="Arg_repressor"/>
    <property type="match status" value="1"/>
</dbReference>